<gene>
    <name evidence="1" type="ORF">FLL46_17675</name>
</gene>
<dbReference type="AlphaFoldDB" id="A0A545UB80"/>
<accession>A0A545UB80</accession>
<evidence type="ECO:0000313" key="1">
    <source>
        <dbReference type="EMBL" id="TQV86721.1"/>
    </source>
</evidence>
<reference evidence="1 2" key="1">
    <citation type="submission" date="2019-07" db="EMBL/GenBank/DDBJ databases">
        <title>Draft genome for Aliikangiella sp. M105.</title>
        <authorList>
            <person name="Wang G."/>
        </authorList>
    </citation>
    <scope>NUCLEOTIDE SEQUENCE [LARGE SCALE GENOMIC DNA]</scope>
    <source>
        <strain evidence="1 2">M105</strain>
    </source>
</reference>
<proteinExistence type="predicted"/>
<dbReference type="EMBL" id="VIKS01000010">
    <property type="protein sequence ID" value="TQV86721.1"/>
    <property type="molecule type" value="Genomic_DNA"/>
</dbReference>
<protein>
    <submittedName>
        <fullName evidence="1">Uncharacterized protein</fullName>
    </submittedName>
</protein>
<dbReference type="RefSeq" id="WP_142932646.1">
    <property type="nucleotide sequence ID" value="NZ_ML660166.1"/>
</dbReference>
<name>A0A545UB80_9GAMM</name>
<organism evidence="1 2">
    <name type="scientific">Aliikangiella coralliicola</name>
    <dbReference type="NCBI Taxonomy" id="2592383"/>
    <lineage>
        <taxon>Bacteria</taxon>
        <taxon>Pseudomonadati</taxon>
        <taxon>Pseudomonadota</taxon>
        <taxon>Gammaproteobacteria</taxon>
        <taxon>Oceanospirillales</taxon>
        <taxon>Pleioneaceae</taxon>
        <taxon>Aliikangiella</taxon>
    </lineage>
</organism>
<evidence type="ECO:0000313" key="2">
    <source>
        <dbReference type="Proteomes" id="UP000315439"/>
    </source>
</evidence>
<dbReference type="Proteomes" id="UP000315439">
    <property type="component" value="Unassembled WGS sequence"/>
</dbReference>
<sequence length="62" mass="6862">MKFKNIGAGSLVLLLKSIVTEFTNNFRNQDWAVGSIFGMANFLAESDTKGKIINRKTQQIVG</sequence>
<keyword evidence="2" id="KW-1185">Reference proteome</keyword>
<comment type="caution">
    <text evidence="1">The sequence shown here is derived from an EMBL/GenBank/DDBJ whole genome shotgun (WGS) entry which is preliminary data.</text>
</comment>